<evidence type="ECO:0000313" key="2">
    <source>
        <dbReference type="Proteomes" id="UP000683925"/>
    </source>
</evidence>
<dbReference type="EMBL" id="CAJJDP010000157">
    <property type="protein sequence ID" value="CAD8211662.1"/>
    <property type="molecule type" value="Genomic_DNA"/>
</dbReference>
<gene>
    <name evidence="1" type="ORF">POCTA_138.1.T1550032</name>
</gene>
<reference evidence="1" key="1">
    <citation type="submission" date="2021-01" db="EMBL/GenBank/DDBJ databases">
        <authorList>
            <consortium name="Genoscope - CEA"/>
            <person name="William W."/>
        </authorList>
    </citation>
    <scope>NUCLEOTIDE SEQUENCE</scope>
</reference>
<dbReference type="Proteomes" id="UP000683925">
    <property type="component" value="Unassembled WGS sequence"/>
</dbReference>
<protein>
    <submittedName>
        <fullName evidence="1">Uncharacterized protein</fullName>
    </submittedName>
</protein>
<sequence>MHSLFLISQVHSKEEYKQSYSNTNQQHSQILLRSNVVEEINVVSLTYINVDFQLNFKNRLENTQARINVFSQFDKIQTQLNDYCFKQLPINKSFIIQSDFIRFGQISSDVNIRNLLIKTLLNELWLRIFTIIQWKMLQKLNSSQAKAQQINFELAI</sequence>
<comment type="caution">
    <text evidence="1">The sequence shown here is derived from an EMBL/GenBank/DDBJ whole genome shotgun (WGS) entry which is preliminary data.</text>
</comment>
<name>A0A8S1YJC3_PAROT</name>
<dbReference type="AlphaFoldDB" id="A0A8S1YJC3"/>
<evidence type="ECO:0000313" key="1">
    <source>
        <dbReference type="EMBL" id="CAD8211662.1"/>
    </source>
</evidence>
<keyword evidence="2" id="KW-1185">Reference proteome</keyword>
<accession>A0A8S1YJC3</accession>
<proteinExistence type="predicted"/>
<organism evidence="1 2">
    <name type="scientific">Paramecium octaurelia</name>
    <dbReference type="NCBI Taxonomy" id="43137"/>
    <lineage>
        <taxon>Eukaryota</taxon>
        <taxon>Sar</taxon>
        <taxon>Alveolata</taxon>
        <taxon>Ciliophora</taxon>
        <taxon>Intramacronucleata</taxon>
        <taxon>Oligohymenophorea</taxon>
        <taxon>Peniculida</taxon>
        <taxon>Parameciidae</taxon>
        <taxon>Paramecium</taxon>
    </lineage>
</organism>